<dbReference type="Pfam" id="PF04233">
    <property type="entry name" value="Phage_Mu_F"/>
    <property type="match status" value="1"/>
</dbReference>
<comment type="caution">
    <text evidence="2">The sequence shown here is derived from an EMBL/GenBank/DDBJ whole genome shotgun (WGS) entry which is preliminary data.</text>
</comment>
<evidence type="ECO:0000259" key="1">
    <source>
        <dbReference type="Pfam" id="PF04233"/>
    </source>
</evidence>
<dbReference type="AlphaFoldDB" id="A0A926EMA6"/>
<name>A0A926EMA6_9FIRM</name>
<dbReference type="InterPro" id="IPR006528">
    <property type="entry name" value="Phage_head_morphogenesis_dom"/>
</dbReference>
<proteinExistence type="predicted"/>
<evidence type="ECO:0000313" key="2">
    <source>
        <dbReference type="EMBL" id="MBC8581070.1"/>
    </source>
</evidence>
<dbReference type="Proteomes" id="UP000655830">
    <property type="component" value="Unassembled WGS sequence"/>
</dbReference>
<feature type="domain" description="Phage head morphogenesis" evidence="1">
    <location>
        <begin position="151"/>
        <end position="251"/>
    </location>
</feature>
<dbReference type="EMBL" id="JACRSY010000036">
    <property type="protein sequence ID" value="MBC8581070.1"/>
    <property type="molecule type" value="Genomic_DNA"/>
</dbReference>
<keyword evidence="3" id="KW-1185">Reference proteome</keyword>
<accession>A0A926EMA6</accession>
<dbReference type="RefSeq" id="WP_249333794.1">
    <property type="nucleotide sequence ID" value="NZ_JACRSY010000036.1"/>
</dbReference>
<gene>
    <name evidence="2" type="ORF">H8718_16255</name>
</gene>
<evidence type="ECO:0000313" key="3">
    <source>
        <dbReference type="Proteomes" id="UP000655830"/>
    </source>
</evidence>
<protein>
    <submittedName>
        <fullName evidence="2">Minor capsid protein</fullName>
    </submittedName>
</protein>
<sequence>MTKKNKDYWKKRIDEIAQRQFDLSNDKMQKQIEQIYKDASKKIQKEVEGLYYKMLDEQLSRSEIWTYARYKQLVERLNIELAKVGIKEVDILNYNLEEALRNIYKDVPLPHVSFGLIDEVAVKQIIARPWSSKHFISTVWDNKNKLSGILKKGITDTIVLGKSKDDLVKTVRNKMQVGFNEADRVVRTELMHTLNAGLTQRYKDSGYKELEILVAEDERTCDICSGKSGEIISIDSYDIPPFHPRCRCTCIPILDI</sequence>
<organism evidence="2 3">
    <name type="scientific">Zhenhengia yiwuensis</name>
    <dbReference type="NCBI Taxonomy" id="2763666"/>
    <lineage>
        <taxon>Bacteria</taxon>
        <taxon>Bacillati</taxon>
        <taxon>Bacillota</taxon>
        <taxon>Clostridia</taxon>
        <taxon>Lachnospirales</taxon>
        <taxon>Lachnospiraceae</taxon>
        <taxon>Zhenhengia</taxon>
    </lineage>
</organism>
<reference evidence="2" key="1">
    <citation type="submission" date="2020-08" db="EMBL/GenBank/DDBJ databases">
        <title>Genome public.</title>
        <authorList>
            <person name="Liu C."/>
            <person name="Sun Q."/>
        </authorList>
    </citation>
    <scope>NUCLEOTIDE SEQUENCE</scope>
    <source>
        <strain evidence="2">NSJ-12</strain>
    </source>
</reference>
<dbReference type="NCBIfam" id="TIGR01641">
    <property type="entry name" value="phageSPP1_gp7"/>
    <property type="match status" value="1"/>
</dbReference>